<dbReference type="STRING" id="1445510.YC6258_00815"/>
<keyword evidence="2" id="KW-1185">Reference proteome</keyword>
<dbReference type="Proteomes" id="UP000032266">
    <property type="component" value="Chromosome"/>
</dbReference>
<evidence type="ECO:0000313" key="2">
    <source>
        <dbReference type="Proteomes" id="UP000032266"/>
    </source>
</evidence>
<protein>
    <submittedName>
        <fullName evidence="1">Uncharacterized protein</fullName>
    </submittedName>
</protein>
<dbReference type="KEGG" id="gsn:YC6258_00815"/>
<proteinExistence type="predicted"/>
<evidence type="ECO:0000313" key="1">
    <source>
        <dbReference type="EMBL" id="AJQ92865.1"/>
    </source>
</evidence>
<dbReference type="EMBL" id="CP007142">
    <property type="protein sequence ID" value="AJQ92865.1"/>
    <property type="molecule type" value="Genomic_DNA"/>
</dbReference>
<sequence length="51" mass="6106">MYLFLPALEHGISWFFDCFSVLYQDTHLKHFKIKKTKQGNDDSRLPCKKTE</sequence>
<reference evidence="1 2" key="1">
    <citation type="submission" date="2014-01" db="EMBL/GenBank/DDBJ databases">
        <title>Full genme sequencing of cellulolytic bacterium Gynuella sunshinyii YC6258T gen. nov., sp. nov.</title>
        <authorList>
            <person name="Khan H."/>
            <person name="Chung E.J."/>
            <person name="Chung Y.R."/>
        </authorList>
    </citation>
    <scope>NUCLEOTIDE SEQUENCE [LARGE SCALE GENOMIC DNA]</scope>
    <source>
        <strain evidence="1 2">YC6258</strain>
    </source>
</reference>
<dbReference type="HOGENOM" id="CLU_3099381_0_0_6"/>
<accession>A0A0C5UZY1</accession>
<dbReference type="AlphaFoldDB" id="A0A0C5UZY1"/>
<organism evidence="1 2">
    <name type="scientific">Gynuella sunshinyii YC6258</name>
    <dbReference type="NCBI Taxonomy" id="1445510"/>
    <lineage>
        <taxon>Bacteria</taxon>
        <taxon>Pseudomonadati</taxon>
        <taxon>Pseudomonadota</taxon>
        <taxon>Gammaproteobacteria</taxon>
        <taxon>Oceanospirillales</taxon>
        <taxon>Saccharospirillaceae</taxon>
        <taxon>Gynuella</taxon>
    </lineage>
</organism>
<name>A0A0C5UZY1_9GAMM</name>
<gene>
    <name evidence="1" type="ORF">YC6258_00815</name>
</gene>